<dbReference type="AlphaFoldDB" id="A0A1H1I3Q7"/>
<gene>
    <name evidence="1" type="ORF">SAMN05443245_4624</name>
</gene>
<evidence type="ECO:0000313" key="1">
    <source>
        <dbReference type="EMBL" id="SDR32337.1"/>
    </source>
</evidence>
<evidence type="ECO:0000313" key="2">
    <source>
        <dbReference type="Proteomes" id="UP000183487"/>
    </source>
</evidence>
<dbReference type="RefSeq" id="WP_074768958.1">
    <property type="nucleotide sequence ID" value="NZ_FNKP01000002.1"/>
</dbReference>
<reference evidence="2" key="1">
    <citation type="submission" date="2016-10" db="EMBL/GenBank/DDBJ databases">
        <authorList>
            <person name="Varghese N."/>
        </authorList>
    </citation>
    <scope>NUCLEOTIDE SEQUENCE [LARGE SCALE GENOMIC DNA]</scope>
    <source>
        <strain evidence="2">GAS106B</strain>
    </source>
</reference>
<protein>
    <submittedName>
        <fullName evidence="1">Uncharacterized protein</fullName>
    </submittedName>
</protein>
<keyword evidence="2" id="KW-1185">Reference proteome</keyword>
<organism evidence="1 2">
    <name type="scientific">Paraburkholderia fungorum</name>
    <dbReference type="NCBI Taxonomy" id="134537"/>
    <lineage>
        <taxon>Bacteria</taxon>
        <taxon>Pseudomonadati</taxon>
        <taxon>Pseudomonadota</taxon>
        <taxon>Betaproteobacteria</taxon>
        <taxon>Burkholderiales</taxon>
        <taxon>Burkholderiaceae</taxon>
        <taxon>Paraburkholderia</taxon>
    </lineage>
</organism>
<dbReference type="Proteomes" id="UP000183487">
    <property type="component" value="Unassembled WGS sequence"/>
</dbReference>
<dbReference type="OrthoDB" id="9026016at2"/>
<proteinExistence type="predicted"/>
<name>A0A1H1I3Q7_9BURK</name>
<dbReference type="EMBL" id="FNKP01000002">
    <property type="protein sequence ID" value="SDR32337.1"/>
    <property type="molecule type" value="Genomic_DNA"/>
</dbReference>
<accession>A0A1H1I3Q7</accession>
<sequence length="90" mass="10375">MNRDYDYMGYVIRVSTEPIMEPALRKLQMIDRGYIALVAIYKPEDSLPCCPEMRLTDLGDRWFSNEVDALMRGFSVGRRIVEDGLGRRAA</sequence>